<feature type="compositionally biased region" description="Polar residues" evidence="1">
    <location>
        <begin position="55"/>
        <end position="72"/>
    </location>
</feature>
<accession>A0A8K1D8E4</accession>
<protein>
    <submittedName>
        <fullName evidence="2">Uncharacterized protein</fullName>
    </submittedName>
</protein>
<gene>
    <name evidence="2" type="ORF">HGM15179_019946</name>
</gene>
<feature type="compositionally biased region" description="Basic and acidic residues" evidence="1">
    <location>
        <begin position="78"/>
        <end position="93"/>
    </location>
</feature>
<evidence type="ECO:0000313" key="2">
    <source>
        <dbReference type="EMBL" id="TRZ07160.1"/>
    </source>
</evidence>
<proteinExistence type="predicted"/>
<keyword evidence="3" id="KW-1185">Reference proteome</keyword>
<sequence length="136" mass="15113">MNHPDWVGVLVKEIRKIGQMLKEYISPVVASLTPAGEKPYPKERESDSAAVEPTDVTTIQVPAEPQRQSQSAAVAPVETKKSKMKSEHSVNKDKKGRPSQHAGEPEVEIITESLMYESLRNLQNDIVRLECEAYTG</sequence>
<reference evidence="2" key="1">
    <citation type="submission" date="2019-04" db="EMBL/GenBank/DDBJ databases">
        <title>Genome assembly of Zosterops borbonicus 15179.</title>
        <authorList>
            <person name="Leroy T."/>
            <person name="Anselmetti Y."/>
            <person name="Tilak M.-K."/>
            <person name="Nabholz B."/>
        </authorList>
    </citation>
    <scope>NUCLEOTIDE SEQUENCE</scope>
    <source>
        <strain evidence="2">HGM_15179</strain>
        <tissue evidence="2">Muscle</tissue>
    </source>
</reference>
<dbReference type="OrthoDB" id="10427479at2759"/>
<feature type="region of interest" description="Disordered" evidence="1">
    <location>
        <begin position="32"/>
        <end position="108"/>
    </location>
</feature>
<dbReference type="AlphaFoldDB" id="A0A8K1D8E4"/>
<name>A0A8K1D8E4_9PASS</name>
<organism evidence="2 3">
    <name type="scientific">Zosterops borbonicus</name>
    <dbReference type="NCBI Taxonomy" id="364589"/>
    <lineage>
        <taxon>Eukaryota</taxon>
        <taxon>Metazoa</taxon>
        <taxon>Chordata</taxon>
        <taxon>Craniata</taxon>
        <taxon>Vertebrata</taxon>
        <taxon>Euteleostomi</taxon>
        <taxon>Archelosauria</taxon>
        <taxon>Archosauria</taxon>
        <taxon>Dinosauria</taxon>
        <taxon>Saurischia</taxon>
        <taxon>Theropoda</taxon>
        <taxon>Coelurosauria</taxon>
        <taxon>Aves</taxon>
        <taxon>Neognathae</taxon>
        <taxon>Neoaves</taxon>
        <taxon>Telluraves</taxon>
        <taxon>Australaves</taxon>
        <taxon>Passeriformes</taxon>
        <taxon>Sylvioidea</taxon>
        <taxon>Zosteropidae</taxon>
        <taxon>Zosterops</taxon>
    </lineage>
</organism>
<evidence type="ECO:0000313" key="3">
    <source>
        <dbReference type="Proteomes" id="UP000796761"/>
    </source>
</evidence>
<comment type="caution">
    <text evidence="2">The sequence shown here is derived from an EMBL/GenBank/DDBJ whole genome shotgun (WGS) entry which is preliminary data.</text>
</comment>
<dbReference type="Proteomes" id="UP000796761">
    <property type="component" value="Unassembled WGS sequence"/>
</dbReference>
<dbReference type="EMBL" id="SWJQ01001927">
    <property type="protein sequence ID" value="TRZ07160.1"/>
    <property type="molecule type" value="Genomic_DNA"/>
</dbReference>
<evidence type="ECO:0000256" key="1">
    <source>
        <dbReference type="SAM" id="MobiDB-lite"/>
    </source>
</evidence>